<organism evidence="1 2">
    <name type="scientific">Gongylonema pulchrum</name>
    <dbReference type="NCBI Taxonomy" id="637853"/>
    <lineage>
        <taxon>Eukaryota</taxon>
        <taxon>Metazoa</taxon>
        <taxon>Ecdysozoa</taxon>
        <taxon>Nematoda</taxon>
        <taxon>Chromadorea</taxon>
        <taxon>Rhabditida</taxon>
        <taxon>Spirurina</taxon>
        <taxon>Spiruromorpha</taxon>
        <taxon>Spiruroidea</taxon>
        <taxon>Gongylonematidae</taxon>
        <taxon>Gongylonema</taxon>
    </lineage>
</organism>
<evidence type="ECO:0000313" key="1">
    <source>
        <dbReference type="EMBL" id="VDN37894.1"/>
    </source>
</evidence>
<proteinExistence type="predicted"/>
<dbReference type="OrthoDB" id="5848260at2759"/>
<protein>
    <submittedName>
        <fullName evidence="1">Uncharacterized protein</fullName>
    </submittedName>
</protein>
<gene>
    <name evidence="1" type="ORF">GPUH_LOCUS21275</name>
</gene>
<keyword evidence="2" id="KW-1185">Reference proteome</keyword>
<dbReference type="Proteomes" id="UP000271098">
    <property type="component" value="Unassembled WGS sequence"/>
</dbReference>
<evidence type="ECO:0000313" key="2">
    <source>
        <dbReference type="Proteomes" id="UP000271098"/>
    </source>
</evidence>
<sequence>MLEIKLHCGGELPARLKISGIRAEKAPEIETSPTSTRQDVQLYNAKHPFRHKSTCSPALPYPSANLFSRCSLDDYVKCMKKRWFTQQ</sequence>
<name>A0A3P7N5Y3_9BILA</name>
<accession>A0A3P7N5Y3</accession>
<dbReference type="EMBL" id="UYRT01092204">
    <property type="protein sequence ID" value="VDN37894.1"/>
    <property type="molecule type" value="Genomic_DNA"/>
</dbReference>
<dbReference type="AlphaFoldDB" id="A0A3P7N5Y3"/>
<reference evidence="1 2" key="1">
    <citation type="submission" date="2018-11" db="EMBL/GenBank/DDBJ databases">
        <authorList>
            <consortium name="Pathogen Informatics"/>
        </authorList>
    </citation>
    <scope>NUCLEOTIDE SEQUENCE [LARGE SCALE GENOMIC DNA]</scope>
</reference>